<dbReference type="GO" id="GO:0005886">
    <property type="term" value="C:plasma membrane"/>
    <property type="evidence" value="ECO:0007669"/>
    <property type="project" value="UniProtKB-SubCell"/>
</dbReference>
<proteinExistence type="predicted"/>
<dbReference type="OrthoDB" id="3362351at2"/>
<keyword evidence="9" id="KW-1185">Reference proteome</keyword>
<evidence type="ECO:0000256" key="5">
    <source>
        <dbReference type="ARBA" id="ARBA00023136"/>
    </source>
</evidence>
<feature type="domain" description="Type II secretion system protein GspF" evidence="7">
    <location>
        <begin position="153"/>
        <end position="279"/>
    </location>
</feature>
<sequence>MILLIPFAAAALAVLAIVGTQMLRTTGLEDVEASMRAARTSERPQRGLIPLLDLLGKRLVGTAMRAYGTKRLTALEETIRRAGRPDGVTVTIYIRRQMGFLVLTAILVVLFGLVGQVHIGLLIGAVLCGWMRLWLTTTGRKRQAQIESELPDFLDVLGVTVTAGLGFRQAVERVCEFHKGPLAQEMTTALREMSVGVSRRQAFLSLRDRTRSEAVGTFVTAMLQAEELGVPLSDALTDIAADVRQEYAQRVRQQAAKAAPKVSLVITTTIVPGALLLMIGAVVLANAESFRGLF</sequence>
<dbReference type="RefSeq" id="WP_034630799.1">
    <property type="nucleotide sequence ID" value="NZ_AXNT01000077.1"/>
</dbReference>
<feature type="transmembrane region" description="Helical" evidence="6">
    <location>
        <begin position="262"/>
        <end position="285"/>
    </location>
</feature>
<accession>A0A0A0B6R3</accession>
<organism evidence="8 9">
    <name type="scientific">Cellulomonas cellasea DSM 20118</name>
    <dbReference type="NCBI Taxonomy" id="1408250"/>
    <lineage>
        <taxon>Bacteria</taxon>
        <taxon>Bacillati</taxon>
        <taxon>Actinomycetota</taxon>
        <taxon>Actinomycetes</taxon>
        <taxon>Micrococcales</taxon>
        <taxon>Cellulomonadaceae</taxon>
        <taxon>Cellulomonas</taxon>
    </lineage>
</organism>
<evidence type="ECO:0000256" key="4">
    <source>
        <dbReference type="ARBA" id="ARBA00022989"/>
    </source>
</evidence>
<dbReference type="PANTHER" id="PTHR35007:SF2">
    <property type="entry name" value="PILUS ASSEMBLE PROTEIN"/>
    <property type="match status" value="1"/>
</dbReference>
<keyword evidence="4 6" id="KW-1133">Transmembrane helix</keyword>
<evidence type="ECO:0000256" key="3">
    <source>
        <dbReference type="ARBA" id="ARBA00022692"/>
    </source>
</evidence>
<evidence type="ECO:0000256" key="6">
    <source>
        <dbReference type="SAM" id="Phobius"/>
    </source>
</evidence>
<keyword evidence="5 6" id="KW-0472">Membrane</keyword>
<evidence type="ECO:0000256" key="2">
    <source>
        <dbReference type="ARBA" id="ARBA00022475"/>
    </source>
</evidence>
<dbReference type="STRING" id="1408250.Q760_16635"/>
<comment type="subcellular location">
    <subcellularLocation>
        <location evidence="1">Cell membrane</location>
        <topology evidence="1">Multi-pass membrane protein</topology>
    </subcellularLocation>
</comment>
<gene>
    <name evidence="8" type="ORF">Q760_16635</name>
</gene>
<feature type="transmembrane region" description="Helical" evidence="6">
    <location>
        <begin position="100"/>
        <end position="133"/>
    </location>
</feature>
<dbReference type="InterPro" id="IPR018076">
    <property type="entry name" value="T2SS_GspF_dom"/>
</dbReference>
<dbReference type="InterPro" id="IPR042094">
    <property type="entry name" value="T2SS_GspF_sf"/>
</dbReference>
<dbReference type="AlphaFoldDB" id="A0A0A0B6R3"/>
<dbReference type="Proteomes" id="UP000029833">
    <property type="component" value="Unassembled WGS sequence"/>
</dbReference>
<evidence type="ECO:0000313" key="9">
    <source>
        <dbReference type="Proteomes" id="UP000029833"/>
    </source>
</evidence>
<dbReference type="Pfam" id="PF00482">
    <property type="entry name" value="T2SSF"/>
    <property type="match status" value="1"/>
</dbReference>
<dbReference type="EMBL" id="AXNT01000077">
    <property type="protein sequence ID" value="KGM01892.1"/>
    <property type="molecule type" value="Genomic_DNA"/>
</dbReference>
<keyword evidence="3 6" id="KW-0812">Transmembrane</keyword>
<dbReference type="PANTHER" id="PTHR35007">
    <property type="entry name" value="INTEGRAL MEMBRANE PROTEIN-RELATED"/>
    <property type="match status" value="1"/>
</dbReference>
<evidence type="ECO:0000256" key="1">
    <source>
        <dbReference type="ARBA" id="ARBA00004651"/>
    </source>
</evidence>
<evidence type="ECO:0000313" key="8">
    <source>
        <dbReference type="EMBL" id="KGM01892.1"/>
    </source>
</evidence>
<comment type="caution">
    <text evidence="8">The sequence shown here is derived from an EMBL/GenBank/DDBJ whole genome shotgun (WGS) entry which is preliminary data.</text>
</comment>
<name>A0A0A0B6R3_9CELL</name>
<evidence type="ECO:0000259" key="7">
    <source>
        <dbReference type="Pfam" id="PF00482"/>
    </source>
</evidence>
<protein>
    <recommendedName>
        <fullName evidence="7">Type II secretion system protein GspF domain-containing protein</fullName>
    </recommendedName>
</protein>
<keyword evidence="2" id="KW-1003">Cell membrane</keyword>
<dbReference type="Gene3D" id="1.20.81.30">
    <property type="entry name" value="Type II secretion system (T2SS), domain F"/>
    <property type="match status" value="1"/>
</dbReference>
<reference evidence="8 9" key="1">
    <citation type="submission" date="2013-10" db="EMBL/GenBank/DDBJ databases">
        <authorList>
            <person name="Wang G."/>
            <person name="Zhuang W."/>
        </authorList>
    </citation>
    <scope>NUCLEOTIDE SEQUENCE [LARGE SCALE GENOMIC DNA]</scope>
    <source>
        <strain evidence="8 9">DSM 20118</strain>
    </source>
</reference>